<dbReference type="AlphaFoldDB" id="A0A4V2JEI0"/>
<keyword evidence="15" id="KW-1185">Reference proteome</keyword>
<accession>A0A4V2JEI0</accession>
<evidence type="ECO:0000256" key="3">
    <source>
        <dbReference type="ARBA" id="ARBA00022617"/>
    </source>
</evidence>
<dbReference type="GO" id="GO:0046872">
    <property type="term" value="F:metal ion binding"/>
    <property type="evidence" value="ECO:0007669"/>
    <property type="project" value="UniProtKB-KW"/>
</dbReference>
<dbReference type="PRINTS" id="PR00603">
    <property type="entry name" value="CYTOCHROMEC1"/>
</dbReference>
<dbReference type="GO" id="GO:0009055">
    <property type="term" value="F:electron transfer activity"/>
    <property type="evidence" value="ECO:0007669"/>
    <property type="project" value="InterPro"/>
</dbReference>
<evidence type="ECO:0000313" key="14">
    <source>
        <dbReference type="EMBL" id="TBN55346.1"/>
    </source>
</evidence>
<keyword evidence="7 9" id="KW-0408">Iron</keyword>
<sequence>MLQDKIMNARMAARAAALIFGAGLALPGLTMVASAAEQEHPPAQSWSFSGPFGRFNTAQLQRGFKIYREVCSNCHSLDRVAFRNLAEHGGLGFSEEQAKTIAAEYKIKDGPNDSGDMFERPGRLSDRFPSPFPNEEAARAANGGAHPPDMSTLAKARTYERGFPQFVFDIFTQYQEQGQDYIHALLGGYEEPPADVKAPKAGLHYNRYFPGHWIGMAKPISDGQVDYPDGTPTTVDQYGKDVAAFLTWAAEPHMMARKHLGAVVIFFLVVFAGLLYAVKKRVWHRWDTEHA</sequence>
<comment type="subcellular location">
    <subcellularLocation>
        <location evidence="1">Membrane</location>
    </subcellularLocation>
</comment>
<dbReference type="Proteomes" id="UP000291613">
    <property type="component" value="Unassembled WGS sequence"/>
</dbReference>
<feature type="region of interest" description="Disordered" evidence="10">
    <location>
        <begin position="110"/>
        <end position="148"/>
    </location>
</feature>
<dbReference type="InterPro" id="IPR009056">
    <property type="entry name" value="Cyt_c-like_dom"/>
</dbReference>
<proteinExistence type="predicted"/>
<reference evidence="14 15" key="1">
    <citation type="submission" date="2019-02" db="EMBL/GenBank/DDBJ databases">
        <title>Hansschlegelia quercus sp. nov., a novel methylotrophic bacterium from buds of oak (Quercus robur L.).</title>
        <authorList>
            <person name="Agafonova N.V."/>
            <person name="Kaparullina E.N."/>
            <person name="Grouzdev D.S."/>
            <person name="Doronina N.V."/>
        </authorList>
    </citation>
    <scope>NUCLEOTIDE SEQUENCE [LARGE SCALE GENOMIC DNA]</scope>
    <source>
        <strain evidence="14 15">Dub</strain>
    </source>
</reference>
<evidence type="ECO:0000259" key="13">
    <source>
        <dbReference type="PROSITE" id="PS51007"/>
    </source>
</evidence>
<evidence type="ECO:0000256" key="10">
    <source>
        <dbReference type="SAM" id="MobiDB-lite"/>
    </source>
</evidence>
<evidence type="ECO:0000256" key="11">
    <source>
        <dbReference type="SAM" id="Phobius"/>
    </source>
</evidence>
<dbReference type="Gene3D" id="1.10.760.10">
    <property type="entry name" value="Cytochrome c-like domain"/>
    <property type="match status" value="1"/>
</dbReference>
<evidence type="ECO:0000313" key="15">
    <source>
        <dbReference type="Proteomes" id="UP000291613"/>
    </source>
</evidence>
<dbReference type="InterPro" id="IPR036909">
    <property type="entry name" value="Cyt_c-like_dom_sf"/>
</dbReference>
<dbReference type="SUPFAM" id="SSF46626">
    <property type="entry name" value="Cytochrome c"/>
    <property type="match status" value="1"/>
</dbReference>
<dbReference type="InterPro" id="IPR002326">
    <property type="entry name" value="Cyt_c1"/>
</dbReference>
<evidence type="ECO:0000256" key="8">
    <source>
        <dbReference type="ARBA" id="ARBA00023136"/>
    </source>
</evidence>
<feature type="binding site" description="covalent" evidence="9">
    <location>
        <position position="75"/>
    </location>
    <ligand>
        <name>heme c</name>
        <dbReference type="ChEBI" id="CHEBI:61717"/>
    </ligand>
</feature>
<keyword evidence="6 11" id="KW-1133">Transmembrane helix</keyword>
<name>A0A4V2JEI0_9HYPH</name>
<dbReference type="GO" id="GO:0020037">
    <property type="term" value="F:heme binding"/>
    <property type="evidence" value="ECO:0007669"/>
    <property type="project" value="InterPro"/>
</dbReference>
<feature type="domain" description="Cytochrome c" evidence="13">
    <location>
        <begin position="58"/>
        <end position="250"/>
    </location>
</feature>
<dbReference type="FunFam" id="1.10.760.10:FF:000011">
    <property type="entry name" value="Cytochrome c1, putative"/>
    <property type="match status" value="1"/>
</dbReference>
<keyword evidence="5 9" id="KW-0479">Metal-binding</keyword>
<feature type="compositionally biased region" description="Basic and acidic residues" evidence="10">
    <location>
        <begin position="110"/>
        <end position="126"/>
    </location>
</feature>
<gene>
    <name evidence="14" type="ORF">EYR15_02435</name>
</gene>
<dbReference type="GO" id="GO:0016020">
    <property type="term" value="C:membrane"/>
    <property type="evidence" value="ECO:0007669"/>
    <property type="project" value="UniProtKB-SubCell"/>
</dbReference>
<keyword evidence="8 11" id="KW-0472">Membrane</keyword>
<dbReference type="Pfam" id="PF02167">
    <property type="entry name" value="Cytochrom_C1"/>
    <property type="match status" value="1"/>
</dbReference>
<feature type="chain" id="PRO_5020407306" description="Cytochrome c1" evidence="12">
    <location>
        <begin position="36"/>
        <end position="291"/>
    </location>
</feature>
<dbReference type="OrthoDB" id="9808471at2"/>
<dbReference type="PROSITE" id="PS51007">
    <property type="entry name" value="CYTC"/>
    <property type="match status" value="1"/>
</dbReference>
<evidence type="ECO:0000256" key="12">
    <source>
        <dbReference type="SAM" id="SignalP"/>
    </source>
</evidence>
<comment type="cofactor">
    <cofactor evidence="9">
        <name>heme c</name>
        <dbReference type="ChEBI" id="CHEBI:61717"/>
    </cofactor>
    <text evidence="9">Binds 1 heme c group covalently per subunit.</text>
</comment>
<evidence type="ECO:0000256" key="9">
    <source>
        <dbReference type="PIRSR" id="PIRSR602326-1"/>
    </source>
</evidence>
<evidence type="ECO:0000256" key="4">
    <source>
        <dbReference type="ARBA" id="ARBA00022692"/>
    </source>
</evidence>
<dbReference type="PANTHER" id="PTHR10266:SF3">
    <property type="entry name" value="CYTOCHROME C1, HEME PROTEIN, MITOCHONDRIAL"/>
    <property type="match status" value="1"/>
</dbReference>
<feature type="transmembrane region" description="Helical" evidence="11">
    <location>
        <begin position="260"/>
        <end position="278"/>
    </location>
</feature>
<dbReference type="Gene3D" id="1.20.5.100">
    <property type="entry name" value="Cytochrome c1, transmembrane anchor, C-terminal"/>
    <property type="match status" value="1"/>
</dbReference>
<protein>
    <recommendedName>
        <fullName evidence="2">Cytochrome c1</fullName>
    </recommendedName>
</protein>
<keyword evidence="4 11" id="KW-0812">Transmembrane</keyword>
<dbReference type="RefSeq" id="WP_131001599.1">
    <property type="nucleotide sequence ID" value="NZ_SIUB01000001.1"/>
</dbReference>
<feature type="binding site" description="covalent" evidence="9">
    <location>
        <position position="71"/>
    </location>
    <ligand>
        <name>heme c</name>
        <dbReference type="ChEBI" id="CHEBI:61717"/>
    </ligand>
</feature>
<evidence type="ECO:0000256" key="1">
    <source>
        <dbReference type="ARBA" id="ARBA00004370"/>
    </source>
</evidence>
<evidence type="ECO:0000256" key="6">
    <source>
        <dbReference type="ARBA" id="ARBA00022989"/>
    </source>
</evidence>
<dbReference type="PANTHER" id="PTHR10266">
    <property type="entry name" value="CYTOCHROME C1"/>
    <property type="match status" value="1"/>
</dbReference>
<dbReference type="EMBL" id="SIUB01000001">
    <property type="protein sequence ID" value="TBN55346.1"/>
    <property type="molecule type" value="Genomic_DNA"/>
</dbReference>
<feature type="binding site" description="covalent" evidence="9">
    <location>
        <position position="216"/>
    </location>
    <ligand>
        <name>heme c</name>
        <dbReference type="ChEBI" id="CHEBI:61717"/>
    </ligand>
</feature>
<feature type="signal peptide" evidence="12">
    <location>
        <begin position="1"/>
        <end position="35"/>
    </location>
</feature>
<evidence type="ECO:0000256" key="2">
    <source>
        <dbReference type="ARBA" id="ARBA00016165"/>
    </source>
</evidence>
<keyword evidence="12" id="KW-0732">Signal</keyword>
<comment type="caution">
    <text evidence="14">The sequence shown here is derived from an EMBL/GenBank/DDBJ whole genome shotgun (WGS) entry which is preliminary data.</text>
</comment>
<evidence type="ECO:0000256" key="7">
    <source>
        <dbReference type="ARBA" id="ARBA00023004"/>
    </source>
</evidence>
<evidence type="ECO:0000256" key="5">
    <source>
        <dbReference type="ARBA" id="ARBA00022723"/>
    </source>
</evidence>
<organism evidence="14 15">
    <name type="scientific">Hansschlegelia quercus</name>
    <dbReference type="NCBI Taxonomy" id="2528245"/>
    <lineage>
        <taxon>Bacteria</taxon>
        <taxon>Pseudomonadati</taxon>
        <taxon>Pseudomonadota</taxon>
        <taxon>Alphaproteobacteria</taxon>
        <taxon>Hyphomicrobiales</taxon>
        <taxon>Methylopilaceae</taxon>
        <taxon>Hansschlegelia</taxon>
    </lineage>
</organism>
<keyword evidence="3 9" id="KW-0349">Heme</keyword>
<feature type="binding site" description="covalent" evidence="9">
    <location>
        <position position="74"/>
    </location>
    <ligand>
        <name>heme c</name>
        <dbReference type="ChEBI" id="CHEBI:61717"/>
    </ligand>
</feature>